<evidence type="ECO:0000256" key="1">
    <source>
        <dbReference type="SAM" id="Phobius"/>
    </source>
</evidence>
<proteinExistence type="predicted"/>
<feature type="transmembrane region" description="Helical" evidence="1">
    <location>
        <begin position="6"/>
        <end position="30"/>
    </location>
</feature>
<sequence length="209" mass="22964">MGKADYVALFWLFMAGSALGFIAEGLWCVLTDGHWENHSSTVWGPFCIIYGVGALAVYLISGLLRCRGLAAQFAAFSLSWEAAEFFGSLFQELRFGSVSWDYSAHALNLGGRVGFKMALMWGVLGVAFIRLVFPALSRALARLRGKGARVLCAVMSVFMAANLLVTSAAIVRWRDRGEASDSPFVQWIDSTYDDSTMLGIFPNMVFTDR</sequence>
<gene>
    <name evidence="2" type="ORF">IAB77_05205</name>
</gene>
<dbReference type="AlphaFoldDB" id="A0A9D0ZE69"/>
<evidence type="ECO:0000313" key="3">
    <source>
        <dbReference type="Proteomes" id="UP000824262"/>
    </source>
</evidence>
<reference evidence="2" key="1">
    <citation type="submission" date="2020-10" db="EMBL/GenBank/DDBJ databases">
        <authorList>
            <person name="Gilroy R."/>
        </authorList>
    </citation>
    <scope>NUCLEOTIDE SEQUENCE</scope>
    <source>
        <strain evidence="2">ChiBcolR7-354</strain>
    </source>
</reference>
<keyword evidence="1" id="KW-0812">Transmembrane</keyword>
<organism evidence="2 3">
    <name type="scientific">Candidatus Scatomorpha intestinavium</name>
    <dbReference type="NCBI Taxonomy" id="2840922"/>
    <lineage>
        <taxon>Bacteria</taxon>
        <taxon>Bacillati</taxon>
        <taxon>Bacillota</taxon>
        <taxon>Clostridia</taxon>
        <taxon>Eubacteriales</taxon>
        <taxon>Candidatus Scatomorpha</taxon>
    </lineage>
</organism>
<dbReference type="InterPro" id="IPR010540">
    <property type="entry name" value="CmpB_TMEM229"/>
</dbReference>
<reference evidence="2" key="2">
    <citation type="journal article" date="2021" name="PeerJ">
        <title>Extensive microbial diversity within the chicken gut microbiome revealed by metagenomics and culture.</title>
        <authorList>
            <person name="Gilroy R."/>
            <person name="Ravi A."/>
            <person name="Getino M."/>
            <person name="Pursley I."/>
            <person name="Horton D.L."/>
            <person name="Alikhan N.F."/>
            <person name="Baker D."/>
            <person name="Gharbi K."/>
            <person name="Hall N."/>
            <person name="Watson M."/>
            <person name="Adriaenssens E.M."/>
            <person name="Foster-Nyarko E."/>
            <person name="Jarju S."/>
            <person name="Secka A."/>
            <person name="Antonio M."/>
            <person name="Oren A."/>
            <person name="Chaudhuri R.R."/>
            <person name="La Ragione R."/>
            <person name="Hildebrand F."/>
            <person name="Pallen M.J."/>
        </authorList>
    </citation>
    <scope>NUCLEOTIDE SEQUENCE</scope>
    <source>
        <strain evidence="2">ChiBcolR7-354</strain>
    </source>
</reference>
<evidence type="ECO:0000313" key="2">
    <source>
        <dbReference type="EMBL" id="HIQ78639.1"/>
    </source>
</evidence>
<feature type="transmembrane region" description="Helical" evidence="1">
    <location>
        <begin position="118"/>
        <end position="136"/>
    </location>
</feature>
<accession>A0A9D0ZE69</accession>
<dbReference type="Proteomes" id="UP000824262">
    <property type="component" value="Unassembled WGS sequence"/>
</dbReference>
<comment type="caution">
    <text evidence="2">The sequence shown here is derived from an EMBL/GenBank/DDBJ whole genome shotgun (WGS) entry which is preliminary data.</text>
</comment>
<keyword evidence="1" id="KW-0472">Membrane</keyword>
<feature type="transmembrane region" description="Helical" evidence="1">
    <location>
        <begin position="148"/>
        <end position="171"/>
    </location>
</feature>
<keyword evidence="1" id="KW-1133">Transmembrane helix</keyword>
<feature type="transmembrane region" description="Helical" evidence="1">
    <location>
        <begin position="42"/>
        <end position="60"/>
    </location>
</feature>
<name>A0A9D0ZE69_9FIRM</name>
<dbReference type="EMBL" id="DVGA01000050">
    <property type="protein sequence ID" value="HIQ78639.1"/>
    <property type="molecule type" value="Genomic_DNA"/>
</dbReference>
<protein>
    <submittedName>
        <fullName evidence="2">ABC transporter permease</fullName>
    </submittedName>
</protein>
<dbReference type="Pfam" id="PF06541">
    <property type="entry name" value="ABC_trans_CmpB"/>
    <property type="match status" value="1"/>
</dbReference>